<evidence type="ECO:0000313" key="3">
    <source>
        <dbReference type="Proteomes" id="UP000262004"/>
    </source>
</evidence>
<evidence type="ECO:0000256" key="1">
    <source>
        <dbReference type="SAM" id="SignalP"/>
    </source>
</evidence>
<reference evidence="2 3" key="1">
    <citation type="submission" date="2018-04" db="EMBL/GenBank/DDBJ databases">
        <title>Complete genome sequence of Hydrogenophilus thermoluteolus TH-1.</title>
        <authorList>
            <person name="Arai H."/>
        </authorList>
    </citation>
    <scope>NUCLEOTIDE SEQUENCE [LARGE SCALE GENOMIC DNA]</scope>
    <source>
        <strain evidence="2 3">TH-1</strain>
    </source>
</reference>
<dbReference type="KEGG" id="htl:HPTL_1785"/>
<sequence>MNRPIVSRALIFGAIALGATACMTPYSEVPVATNFPTTTQEKLQSAHHWQVIAEGIAAQITQALQQEQGCRTAPLACPTLAFASPDRPSPFERALIAAITTELVRHGWKVRTELPADITLRLDVQANRFRNRPADGKFTSAAALGAGLWVLSDDKNIGVWEHVSPGASALVGLAATDLWRWQTSQFAQGPTPEVELMVNVSAVREGVYLARTSEVFYIAESDLALYTPPPAPYPAPMVLPVRGS</sequence>
<evidence type="ECO:0008006" key="4">
    <source>
        <dbReference type="Google" id="ProtNLM"/>
    </source>
</evidence>
<feature type="signal peptide" evidence="1">
    <location>
        <begin position="1"/>
        <end position="21"/>
    </location>
</feature>
<proteinExistence type="predicted"/>
<evidence type="ECO:0000313" key="2">
    <source>
        <dbReference type="EMBL" id="BBD78043.1"/>
    </source>
</evidence>
<dbReference type="AlphaFoldDB" id="A0A2Z6DZY0"/>
<gene>
    <name evidence="2" type="ORF">HPTL_1785</name>
</gene>
<dbReference type="PROSITE" id="PS51257">
    <property type="entry name" value="PROKAR_LIPOPROTEIN"/>
    <property type="match status" value="1"/>
</dbReference>
<name>A0A2Z6DZY0_HYDTE</name>
<protein>
    <recommendedName>
        <fullName evidence="4">Lipoprotein</fullName>
    </recommendedName>
</protein>
<dbReference type="OrthoDB" id="6891340at2"/>
<feature type="chain" id="PRO_5016381992" description="Lipoprotein" evidence="1">
    <location>
        <begin position="22"/>
        <end position="244"/>
    </location>
</feature>
<keyword evidence="1" id="KW-0732">Signal</keyword>
<dbReference type="EMBL" id="AP018558">
    <property type="protein sequence ID" value="BBD78043.1"/>
    <property type="molecule type" value="Genomic_DNA"/>
</dbReference>
<dbReference type="Proteomes" id="UP000262004">
    <property type="component" value="Chromosome"/>
</dbReference>
<accession>A0A2Z6DZY0</accession>
<dbReference type="RefSeq" id="WP_119335714.1">
    <property type="nucleotide sequence ID" value="NZ_AP018558.1"/>
</dbReference>
<organism evidence="2 3">
    <name type="scientific">Hydrogenophilus thermoluteolus</name>
    <name type="common">Pseudomonas hydrogenothermophila</name>
    <dbReference type="NCBI Taxonomy" id="297"/>
    <lineage>
        <taxon>Bacteria</taxon>
        <taxon>Pseudomonadati</taxon>
        <taxon>Pseudomonadota</taxon>
        <taxon>Hydrogenophilia</taxon>
        <taxon>Hydrogenophilales</taxon>
        <taxon>Hydrogenophilaceae</taxon>
        <taxon>Hydrogenophilus</taxon>
    </lineage>
</organism>
<keyword evidence="3" id="KW-1185">Reference proteome</keyword>